<gene>
    <name evidence="2" type="primary">pelG</name>
    <name evidence="2" type="ORF">H8700_05675</name>
</gene>
<dbReference type="InterPro" id="IPR031617">
    <property type="entry name" value="PelG"/>
</dbReference>
<protein>
    <submittedName>
        <fullName evidence="2">Exopolysaccharide Pel transporter PelG</fullName>
    </submittedName>
</protein>
<keyword evidence="1" id="KW-1133">Transmembrane helix</keyword>
<keyword evidence="1" id="KW-0472">Membrane</keyword>
<comment type="caution">
    <text evidence="2">The sequence shown here is derived from an EMBL/GenBank/DDBJ whole genome shotgun (WGS) entry which is preliminary data.</text>
</comment>
<keyword evidence="3" id="KW-1185">Reference proteome</keyword>
<evidence type="ECO:0000313" key="3">
    <source>
        <dbReference type="Proteomes" id="UP000637513"/>
    </source>
</evidence>
<accession>A0ABR7MTQ4</accession>
<name>A0ABR7MTQ4_9FIRM</name>
<feature type="transmembrane region" description="Helical" evidence="1">
    <location>
        <begin position="236"/>
        <end position="256"/>
    </location>
</feature>
<dbReference type="Proteomes" id="UP000637513">
    <property type="component" value="Unassembled WGS sequence"/>
</dbReference>
<sequence length="484" mass="55731">MASLGNSIKHSFEKKTISSTALGVLMSTFTTVAPMFFIIGGILFLYRILDYSSVIYSQRVLFSCSILYIFIFSLLCTAPFNSVISRYITDRIFEEKYDAILPCFYGGLFLNLTVCCLFGIPFYLYAHFVGKISLLYVFICFMAFIALSLTFYSMLYLSITKDYGKISLFFAIGVITMVLSSLLFVKVLHLSVTVGMLLSLTFAFWVIAVCEFSYIKGYFHNSNRRYFDFMQYFKKYWQLGLTNFIYTLALYTHNFVFWTKTDHIVVQKTYICYPPYDMATCIAMLTNISASVILITQIELHFHERYKAYSEAVIGGRLRDIIKAKNRMFSLLSYQLMDVVRNQFIISVILYLICVVFLPQFGFAGTVMEIYPCLAAGYFVIFLLYSCIIFLYYFNDAVGSLLTASTFMLLSTLISVFATKLPAIWYGIGTFIGAFAGWCIAYARLRWIERNLDEHIFCQGDIIPRKVQTMPTSITYQKKTKEDD</sequence>
<dbReference type="Pfam" id="PF16933">
    <property type="entry name" value="PelG"/>
    <property type="match status" value="1"/>
</dbReference>
<feature type="transmembrane region" description="Helical" evidence="1">
    <location>
        <begin position="100"/>
        <end position="126"/>
    </location>
</feature>
<reference evidence="2 3" key="1">
    <citation type="submission" date="2020-08" db="EMBL/GenBank/DDBJ databases">
        <title>Genome public.</title>
        <authorList>
            <person name="Liu C."/>
            <person name="Sun Q."/>
        </authorList>
    </citation>
    <scope>NUCLEOTIDE SEQUENCE [LARGE SCALE GENOMIC DNA]</scope>
    <source>
        <strain evidence="2 3">BX3</strain>
    </source>
</reference>
<keyword evidence="1" id="KW-0812">Transmembrane</keyword>
<feature type="transmembrane region" description="Helical" evidence="1">
    <location>
        <begin position="344"/>
        <end position="363"/>
    </location>
</feature>
<feature type="transmembrane region" description="Helical" evidence="1">
    <location>
        <begin position="276"/>
        <end position="295"/>
    </location>
</feature>
<feature type="transmembrane region" description="Helical" evidence="1">
    <location>
        <begin position="401"/>
        <end position="418"/>
    </location>
</feature>
<evidence type="ECO:0000256" key="1">
    <source>
        <dbReference type="SAM" id="Phobius"/>
    </source>
</evidence>
<feature type="transmembrane region" description="Helical" evidence="1">
    <location>
        <begin position="424"/>
        <end position="443"/>
    </location>
</feature>
<feature type="transmembrane region" description="Helical" evidence="1">
    <location>
        <begin position="194"/>
        <end position="215"/>
    </location>
</feature>
<feature type="transmembrane region" description="Helical" evidence="1">
    <location>
        <begin position="168"/>
        <end position="188"/>
    </location>
</feature>
<organism evidence="2 3">
    <name type="scientific">Jutongia hominis</name>
    <dbReference type="NCBI Taxonomy" id="2763664"/>
    <lineage>
        <taxon>Bacteria</taxon>
        <taxon>Bacillati</taxon>
        <taxon>Bacillota</taxon>
        <taxon>Clostridia</taxon>
        <taxon>Lachnospirales</taxon>
        <taxon>Lachnospiraceae</taxon>
        <taxon>Jutongia</taxon>
    </lineage>
</organism>
<feature type="transmembrane region" description="Helical" evidence="1">
    <location>
        <begin position="21"/>
        <end position="46"/>
    </location>
</feature>
<dbReference type="RefSeq" id="WP_249304194.1">
    <property type="nucleotide sequence ID" value="NZ_JACRSW010000027.1"/>
</dbReference>
<dbReference type="EMBL" id="JACRSW010000027">
    <property type="protein sequence ID" value="MBC8557191.1"/>
    <property type="molecule type" value="Genomic_DNA"/>
</dbReference>
<feature type="transmembrane region" description="Helical" evidence="1">
    <location>
        <begin position="132"/>
        <end position="156"/>
    </location>
</feature>
<feature type="transmembrane region" description="Helical" evidence="1">
    <location>
        <begin position="375"/>
        <end position="394"/>
    </location>
</feature>
<evidence type="ECO:0000313" key="2">
    <source>
        <dbReference type="EMBL" id="MBC8557191.1"/>
    </source>
</evidence>
<feature type="transmembrane region" description="Helical" evidence="1">
    <location>
        <begin position="66"/>
        <end position="88"/>
    </location>
</feature>
<proteinExistence type="predicted"/>